<dbReference type="OrthoDB" id="9156539at2"/>
<feature type="signal peptide" evidence="1">
    <location>
        <begin position="1"/>
        <end position="22"/>
    </location>
</feature>
<comment type="caution">
    <text evidence="2">The sequence shown here is derived from an EMBL/GenBank/DDBJ whole genome shotgun (WGS) entry which is preliminary data.</text>
</comment>
<dbReference type="AlphaFoldDB" id="A0A6I1ERQ6"/>
<organism evidence="2 3">
    <name type="scientific">Sutterella seckii</name>
    <dbReference type="NCBI Taxonomy" id="1944635"/>
    <lineage>
        <taxon>Bacteria</taxon>
        <taxon>Pseudomonadati</taxon>
        <taxon>Pseudomonadota</taxon>
        <taxon>Betaproteobacteria</taxon>
        <taxon>Burkholderiales</taxon>
        <taxon>Sutterellaceae</taxon>
        <taxon>Sutterella</taxon>
    </lineage>
</organism>
<accession>A0A6I1ERQ6</accession>
<reference evidence="2 3" key="1">
    <citation type="submission" date="2019-10" db="EMBL/GenBank/DDBJ databases">
        <title>Genome diversity of Sutterella seckii.</title>
        <authorList>
            <person name="Chaplin A.V."/>
            <person name="Sokolova S.R."/>
            <person name="Mosin K.A."/>
            <person name="Ivanova E.L."/>
            <person name="Kochetkova T.O."/>
            <person name="Goltsov A.Y."/>
            <person name="Trofimov D.Y."/>
            <person name="Efimov B.A."/>
        </authorList>
    </citation>
    <scope>NUCLEOTIDE SEQUENCE [LARGE SCALE GENOMIC DNA]</scope>
    <source>
        <strain evidence="2 3">ASD393</strain>
    </source>
</reference>
<proteinExistence type="predicted"/>
<sequence length="133" mass="14666">MRTFLRSALLLSLSAGILSGCAAVNEEHQNFANRKIDIVPVVGSIWRITASFPGYESSTGIADYIYERAQAFCGERGMGMMPQTGSSSAAGADGTPAEAWLEFRCSAPEKVDREYQPIKLHFDLEDEDEKKKR</sequence>
<feature type="chain" id="PRO_5026093225" description="DUF4156 domain-containing protein" evidence="1">
    <location>
        <begin position="23"/>
        <end position="133"/>
    </location>
</feature>
<evidence type="ECO:0000256" key="1">
    <source>
        <dbReference type="SAM" id="SignalP"/>
    </source>
</evidence>
<keyword evidence="1" id="KW-0732">Signal</keyword>
<name>A0A6I1ERQ6_9BURK</name>
<dbReference type="Proteomes" id="UP000430564">
    <property type="component" value="Unassembled WGS sequence"/>
</dbReference>
<dbReference type="EMBL" id="WEHX01000023">
    <property type="protein sequence ID" value="KAB7661125.1"/>
    <property type="molecule type" value="Genomic_DNA"/>
</dbReference>
<evidence type="ECO:0000313" key="2">
    <source>
        <dbReference type="EMBL" id="KAB7661125.1"/>
    </source>
</evidence>
<dbReference type="RefSeq" id="WP_152158117.1">
    <property type="nucleotide sequence ID" value="NZ_WEHX01000023.1"/>
</dbReference>
<evidence type="ECO:0000313" key="3">
    <source>
        <dbReference type="Proteomes" id="UP000430564"/>
    </source>
</evidence>
<gene>
    <name evidence="2" type="ORF">GBM95_05180</name>
</gene>
<dbReference type="PROSITE" id="PS51257">
    <property type="entry name" value="PROKAR_LIPOPROTEIN"/>
    <property type="match status" value="1"/>
</dbReference>
<evidence type="ECO:0008006" key="4">
    <source>
        <dbReference type="Google" id="ProtNLM"/>
    </source>
</evidence>
<protein>
    <recommendedName>
        <fullName evidence="4">DUF4156 domain-containing protein</fullName>
    </recommendedName>
</protein>